<protein>
    <recommendedName>
        <fullName evidence="7">UPF0056 membrane protein</fullName>
    </recommendedName>
</protein>
<feature type="transmembrane region" description="Helical" evidence="7">
    <location>
        <begin position="20"/>
        <end position="42"/>
    </location>
</feature>
<evidence type="ECO:0000256" key="5">
    <source>
        <dbReference type="ARBA" id="ARBA00022989"/>
    </source>
</evidence>
<evidence type="ECO:0000313" key="9">
    <source>
        <dbReference type="Proteomes" id="UP000288215"/>
    </source>
</evidence>
<dbReference type="Pfam" id="PF01914">
    <property type="entry name" value="MarC"/>
    <property type="match status" value="1"/>
</dbReference>
<feature type="transmembrane region" description="Helical" evidence="7">
    <location>
        <begin position="185"/>
        <end position="202"/>
    </location>
</feature>
<keyword evidence="5 7" id="KW-1133">Transmembrane helix</keyword>
<comment type="subcellular location">
    <subcellularLocation>
        <location evidence="1 7">Cell membrane</location>
        <topology evidence="1 7">Multi-pass membrane protein</topology>
    </subcellularLocation>
</comment>
<comment type="caution">
    <text evidence="8">The sequence shown here is derived from an EMBL/GenBank/DDBJ whole genome shotgun (WGS) entry which is preliminary data.</text>
</comment>
<evidence type="ECO:0000256" key="6">
    <source>
        <dbReference type="ARBA" id="ARBA00023136"/>
    </source>
</evidence>
<gene>
    <name evidence="8" type="ORF">Metus_0990</name>
</gene>
<evidence type="ECO:0000256" key="4">
    <source>
        <dbReference type="ARBA" id="ARBA00022692"/>
    </source>
</evidence>
<reference evidence="8 9" key="1">
    <citation type="submission" date="2018-12" db="EMBL/GenBank/DDBJ databases">
        <title>The complete genome of the methanogenic archaea of the candidate phylum Verstraetearchaeota, obtained from the metagenome of underground thermal water.</title>
        <authorList>
            <person name="Kadnikov V.V."/>
            <person name="Mardanov A.V."/>
            <person name="Beletsky A.V."/>
            <person name="Karnachuk O.V."/>
            <person name="Ravin N.V."/>
        </authorList>
    </citation>
    <scope>NUCLEOTIDE SEQUENCE [LARGE SCALE GENOMIC DNA]</scope>
    <source>
        <strain evidence="8">Ch88</strain>
    </source>
</reference>
<dbReference type="AlphaFoldDB" id="A0A3S3RBM2"/>
<dbReference type="NCBIfam" id="TIGR00427">
    <property type="entry name" value="NAAT family transporter"/>
    <property type="match status" value="1"/>
</dbReference>
<feature type="transmembrane region" description="Helical" evidence="7">
    <location>
        <begin position="146"/>
        <end position="164"/>
    </location>
</feature>
<dbReference type="InterPro" id="IPR002771">
    <property type="entry name" value="Multi_antbiot-R_MarC"/>
</dbReference>
<dbReference type="PANTHER" id="PTHR33508">
    <property type="entry name" value="UPF0056 MEMBRANE PROTEIN YHCE"/>
    <property type="match status" value="1"/>
</dbReference>
<dbReference type="EMBL" id="RXGA01000003">
    <property type="protein sequence ID" value="RWX73016.1"/>
    <property type="molecule type" value="Genomic_DNA"/>
</dbReference>
<accession>A0A3S3RBM2</accession>
<dbReference type="GO" id="GO:0005886">
    <property type="term" value="C:plasma membrane"/>
    <property type="evidence" value="ECO:0007669"/>
    <property type="project" value="UniProtKB-SubCell"/>
</dbReference>
<name>A0A3S3RBM2_METS7</name>
<dbReference type="Proteomes" id="UP000288215">
    <property type="component" value="Unassembled WGS sequence"/>
</dbReference>
<comment type="similarity">
    <text evidence="2 7">Belongs to the UPF0056 (MarC) family.</text>
</comment>
<organism evidence="8 9">
    <name type="scientific">Methanosuratincola subterraneus</name>
    <dbReference type="NCBI Taxonomy" id="2593994"/>
    <lineage>
        <taxon>Archaea</taxon>
        <taxon>Thermoproteota</taxon>
        <taxon>Methanosuratincolia</taxon>
        <taxon>Candidatus Methanomethylicales</taxon>
        <taxon>Candidatus Methanomethylicaceae</taxon>
        <taxon>Candidatus Methanosuratincola (ex Vanwonterghem et al. 2016)</taxon>
    </lineage>
</organism>
<proteinExistence type="inferred from homology"/>
<evidence type="ECO:0000313" key="8">
    <source>
        <dbReference type="EMBL" id="RWX73016.1"/>
    </source>
</evidence>
<evidence type="ECO:0000256" key="2">
    <source>
        <dbReference type="ARBA" id="ARBA00009784"/>
    </source>
</evidence>
<dbReference type="PANTHER" id="PTHR33508:SF1">
    <property type="entry name" value="UPF0056 MEMBRANE PROTEIN YHCE"/>
    <property type="match status" value="1"/>
</dbReference>
<sequence length="212" mass="22820">MIDVSFFSLSDLSYWPYQVALVSAQIFAILNPVSVLPVFLSLTEDLGVAARHRIVARSSLAVFIICFIMAIAGNYILSFFNINIASLRVGGGILLMVIAVEMLGGLPRTKSIDSREEVAIVPIATPLLVGPGTMTTVILLSASAPLAVLVVSIIVVVLLTYAILRYSEHLVRLTGKNGIRALGRFMTIIIAAFAAQLLYSGLTDWLVSWGLI</sequence>
<evidence type="ECO:0000256" key="7">
    <source>
        <dbReference type="RuleBase" id="RU362048"/>
    </source>
</evidence>
<keyword evidence="4 7" id="KW-0812">Transmembrane</keyword>
<keyword evidence="6 7" id="KW-0472">Membrane</keyword>
<keyword evidence="3" id="KW-1003">Cell membrane</keyword>
<evidence type="ECO:0000256" key="3">
    <source>
        <dbReference type="ARBA" id="ARBA00022475"/>
    </source>
</evidence>
<evidence type="ECO:0000256" key="1">
    <source>
        <dbReference type="ARBA" id="ARBA00004651"/>
    </source>
</evidence>
<feature type="transmembrane region" description="Helical" evidence="7">
    <location>
        <begin position="54"/>
        <end position="77"/>
    </location>
</feature>
<feature type="transmembrane region" description="Helical" evidence="7">
    <location>
        <begin position="118"/>
        <end position="140"/>
    </location>
</feature>
<feature type="transmembrane region" description="Helical" evidence="7">
    <location>
        <begin position="89"/>
        <end position="106"/>
    </location>
</feature>